<dbReference type="InterPro" id="IPR008979">
    <property type="entry name" value="Galactose-bd-like_sf"/>
</dbReference>
<geneLocation type="plasmid" evidence="9">
    <name>unnamed</name>
</geneLocation>
<evidence type="ECO:0000256" key="1">
    <source>
        <dbReference type="ARBA" id="ARBA00007819"/>
    </source>
</evidence>
<dbReference type="GO" id="GO:0090729">
    <property type="term" value="F:toxin activity"/>
    <property type="evidence" value="ECO:0007669"/>
    <property type="project" value="UniProtKB-KW"/>
</dbReference>
<dbReference type="Gene3D" id="2.100.10.10">
    <property type="entry name" value="Pesticidal crystal protein, central domain"/>
    <property type="match status" value="1"/>
</dbReference>
<dbReference type="InterPro" id="IPR038979">
    <property type="entry name" value="Pest_crys"/>
</dbReference>
<evidence type="ECO:0000259" key="8">
    <source>
        <dbReference type="Pfam" id="PF03945"/>
    </source>
</evidence>
<feature type="domain" description="Pesticidal crystal protein" evidence="8">
    <location>
        <begin position="106"/>
        <end position="282"/>
    </location>
</feature>
<dbReference type="InterPro" id="IPR005639">
    <property type="entry name" value="Pest_crys_dom_I"/>
</dbReference>
<protein>
    <recommendedName>
        <fullName evidence="5">Crystaline entomocidal protoxin</fullName>
    </recommendedName>
</protein>
<dbReference type="SUPFAM" id="SSF56849">
    <property type="entry name" value="delta-Endotoxin (insectocide), N-terminal domain"/>
    <property type="match status" value="1"/>
</dbReference>
<dbReference type="InterPro" id="IPR036716">
    <property type="entry name" value="Pest_crys_N_sf"/>
</dbReference>
<dbReference type="GO" id="GO:0005102">
    <property type="term" value="F:signaling receptor binding"/>
    <property type="evidence" value="ECO:0007669"/>
    <property type="project" value="InterPro"/>
</dbReference>
<dbReference type="GO" id="GO:0001907">
    <property type="term" value="P:symbiont-mediated killing of host cell"/>
    <property type="evidence" value="ECO:0007669"/>
    <property type="project" value="InterPro"/>
</dbReference>
<dbReference type="SMR" id="C4NZQ8"/>
<dbReference type="Pfam" id="PF03944">
    <property type="entry name" value="Endotoxin_C"/>
    <property type="match status" value="1"/>
</dbReference>
<keyword evidence="4" id="KW-0843">Virulence</keyword>
<dbReference type="InterPro" id="IPR001178">
    <property type="entry name" value="Pest_cryst_dom_II"/>
</dbReference>
<keyword evidence="2" id="KW-0800">Toxin</keyword>
<evidence type="ECO:0000256" key="2">
    <source>
        <dbReference type="ARBA" id="ARBA00022656"/>
    </source>
</evidence>
<dbReference type="Pfam" id="PF00555">
    <property type="entry name" value="Endotoxin_M"/>
    <property type="match status" value="1"/>
</dbReference>
<dbReference type="Gene3D" id="1.20.190.10">
    <property type="entry name" value="Pesticidal crystal protein, N-terminal domain"/>
    <property type="match status" value="1"/>
</dbReference>
<keyword evidence="9" id="KW-0614">Plasmid</keyword>
<proteinExistence type="inferred from homology"/>
<comment type="similarity">
    <text evidence="1">Belongs to the delta endotoxin family.</text>
</comment>
<feature type="domain" description="Pesticidal crystal protein" evidence="7">
    <location>
        <begin position="512"/>
        <end position="640"/>
    </location>
</feature>
<name>C4NZQ8_BACTU</name>
<dbReference type="SUPFAM" id="SSF49785">
    <property type="entry name" value="Galactose-binding domain-like"/>
    <property type="match status" value="1"/>
</dbReference>
<dbReference type="Gene3D" id="2.60.120.260">
    <property type="entry name" value="Galactose-binding domain-like"/>
    <property type="match status" value="1"/>
</dbReference>
<evidence type="ECO:0000259" key="7">
    <source>
        <dbReference type="Pfam" id="PF03944"/>
    </source>
</evidence>
<dbReference type="CDD" id="cd04085">
    <property type="entry name" value="delta_endotoxin_C"/>
    <property type="match status" value="1"/>
</dbReference>
<sequence>MNSYQKKNDYEILNASPSYFNTLDSYPRYPLANDPQASMQTRNYKDWQNECEGITPSGFGAFSFIISIIIQFQSFLSEPSLSGGLGIGLDIADSLIADDVSQLSAREVRDLIQSGLTDLAISIASGSFNDIVEKYRDYLEVFKRWESGGRTDDDTRETIGRLIMDAERAAAELNQFSHGDYKIPLLPTYAQAANLHLKILRDILIHGEDLQIISTADRQFYRDKLFGGLKNYTNYCVDQYNAGLNQIKEAGTSAANWLRFHRFRREMTLSVLDLIALFPTYDIDSYDLPVNVELSRIIYTDPVGWTVEGMSTIYPWYSPYNRLAFNQLEAETIRGPYLSTWLDYIDIYSSQYSSLKVWSGNANTMKTIGGETRRQDGSAVGTPQRITVGNTDIFKVELTAGVHHFLIDYTNPNPLRSYGIINSKFFMTNGSTPTYTGSVGSMHTQTGKVAALPGVESEVPTANDYTHRLSDVINLTGGLPQHGSNSVRSSLVAHGWTHKSLKRENIIEANQISQIPAVKSYSMSGGLTVRHVSDHTGGDVVYFAQVGRVKILCKFTSPGYYKMRIRYASDYSATMTVNGIPVSLSSTTQVRSNLPYEAFQYAQVGPNHVFAVLTPKTLEFDIYGGVNGFMIDKIEFIPSNITTLEYEEERDLEKTKNAVNDLFIN</sequence>
<organism evidence="9">
    <name type="scientific">Bacillus thuringiensis</name>
    <dbReference type="NCBI Taxonomy" id="1428"/>
    <lineage>
        <taxon>Bacteria</taxon>
        <taxon>Bacillati</taxon>
        <taxon>Bacillota</taxon>
        <taxon>Bacilli</taxon>
        <taxon>Bacillales</taxon>
        <taxon>Bacillaceae</taxon>
        <taxon>Bacillus</taxon>
        <taxon>Bacillus cereus group</taxon>
    </lineage>
</organism>
<accession>C4NZQ8</accession>
<dbReference type="PANTHER" id="PTHR37003">
    <property type="entry name" value="ENDOTOXIN_N DOMAIN-CONTAINING PROTEIN-RELATED"/>
    <property type="match status" value="1"/>
</dbReference>
<keyword evidence="3" id="KW-0749">Sporulation</keyword>
<evidence type="ECO:0000256" key="3">
    <source>
        <dbReference type="ARBA" id="ARBA00022969"/>
    </source>
</evidence>
<dbReference type="Pfam" id="PF03945">
    <property type="entry name" value="Endotoxin_N"/>
    <property type="match status" value="1"/>
</dbReference>
<evidence type="ECO:0000259" key="6">
    <source>
        <dbReference type="Pfam" id="PF00555"/>
    </source>
</evidence>
<feature type="domain" description="Pesticidal crystal protein" evidence="6">
    <location>
        <begin position="290"/>
        <end position="501"/>
    </location>
</feature>
<reference evidence="9" key="1">
    <citation type="journal article" date="2010" name="Appl. Environ. Microbiol.">
        <title>Detection of new cry genes of Bacillus thuringiensis by use of a novel PCR primer system.</title>
        <authorList>
            <person name="Noguera P.A."/>
            <person name="Ibarra J.E."/>
        </authorList>
    </citation>
    <scope>NUCLEOTIDE SEQUENCE</scope>
    <source>
        <plasmid evidence="9">unnamed</plasmid>
    </source>
</reference>
<evidence type="ECO:0000256" key="5">
    <source>
        <dbReference type="ARBA" id="ARBA00029653"/>
    </source>
</evidence>
<dbReference type="GO" id="GO:0030435">
    <property type="term" value="P:sporulation resulting in formation of a cellular spore"/>
    <property type="evidence" value="ECO:0007669"/>
    <property type="project" value="UniProtKB-KW"/>
</dbReference>
<dbReference type="AlphaFoldDB" id="C4NZQ8"/>
<dbReference type="PANTHER" id="PTHR37003:SF2">
    <property type="entry name" value="PESTICIDAL CRYSTAL PROTEIN N-TERMINAL DOMAIN-CONTAINING PROTEIN"/>
    <property type="match status" value="1"/>
</dbReference>
<dbReference type="InterPro" id="IPR036399">
    <property type="entry name" value="Pest_cryst_cen_dom_sf"/>
</dbReference>
<dbReference type="SUPFAM" id="SSF51096">
    <property type="entry name" value="delta-Endotoxin (insectocide), middle domain"/>
    <property type="match status" value="1"/>
</dbReference>
<evidence type="ECO:0000313" key="9">
    <source>
        <dbReference type="EMBL" id="ACR43758.2"/>
    </source>
</evidence>
<dbReference type="InterPro" id="IPR005638">
    <property type="entry name" value="Pest_crys_dom-III"/>
</dbReference>
<dbReference type="EMBL" id="FJ770572">
    <property type="protein sequence ID" value="ACR43758.2"/>
    <property type="molecule type" value="Genomic_DNA"/>
</dbReference>
<evidence type="ECO:0000256" key="4">
    <source>
        <dbReference type="ARBA" id="ARBA00023026"/>
    </source>
</evidence>